<dbReference type="Proteomes" id="UP000799772">
    <property type="component" value="Unassembled WGS sequence"/>
</dbReference>
<evidence type="ECO:0000256" key="2">
    <source>
        <dbReference type="ARBA" id="ARBA00022857"/>
    </source>
</evidence>
<dbReference type="PANTHER" id="PTHR42748:SF26">
    <property type="entry name" value="NMRA-LIKE DOMAIN-CONTAINING PROTEIN"/>
    <property type="match status" value="1"/>
</dbReference>
<gene>
    <name evidence="4" type="ORF">NA57DRAFT_78061</name>
</gene>
<evidence type="ECO:0000259" key="3">
    <source>
        <dbReference type="Pfam" id="PF05368"/>
    </source>
</evidence>
<dbReference type="EMBL" id="ML978129">
    <property type="protein sequence ID" value="KAF2096457.1"/>
    <property type="molecule type" value="Genomic_DNA"/>
</dbReference>
<dbReference type="Gene3D" id="3.40.50.720">
    <property type="entry name" value="NAD(P)-binding Rossmann-like Domain"/>
    <property type="match status" value="1"/>
</dbReference>
<comment type="caution">
    <text evidence="4">The sequence shown here is derived from an EMBL/GenBank/DDBJ whole genome shotgun (WGS) entry which is preliminary data.</text>
</comment>
<dbReference type="InterPro" id="IPR051164">
    <property type="entry name" value="NmrA-like_oxidored"/>
</dbReference>
<dbReference type="GO" id="GO:0005634">
    <property type="term" value="C:nucleus"/>
    <property type="evidence" value="ECO:0007669"/>
    <property type="project" value="TreeGrafter"/>
</dbReference>
<organism evidence="4 5">
    <name type="scientific">Rhizodiscina lignyota</name>
    <dbReference type="NCBI Taxonomy" id="1504668"/>
    <lineage>
        <taxon>Eukaryota</taxon>
        <taxon>Fungi</taxon>
        <taxon>Dikarya</taxon>
        <taxon>Ascomycota</taxon>
        <taxon>Pezizomycotina</taxon>
        <taxon>Dothideomycetes</taxon>
        <taxon>Pleosporomycetidae</taxon>
        <taxon>Aulographales</taxon>
        <taxon>Rhizodiscinaceae</taxon>
        <taxon>Rhizodiscina</taxon>
    </lineage>
</organism>
<name>A0A9P4IB43_9PEZI</name>
<feature type="domain" description="NmrA-like" evidence="3">
    <location>
        <begin position="1"/>
        <end position="298"/>
    </location>
</feature>
<protein>
    <submittedName>
        <fullName evidence="4">Hscarg dehydrogenase</fullName>
    </submittedName>
</protein>
<evidence type="ECO:0000313" key="5">
    <source>
        <dbReference type="Proteomes" id="UP000799772"/>
    </source>
</evidence>
<accession>A0A9P4IB43</accession>
<keyword evidence="5" id="KW-1185">Reference proteome</keyword>
<dbReference type="PANTHER" id="PTHR42748">
    <property type="entry name" value="NITROGEN METABOLITE REPRESSION PROTEIN NMRA FAMILY MEMBER"/>
    <property type="match status" value="1"/>
</dbReference>
<dbReference type="SUPFAM" id="SSF51735">
    <property type="entry name" value="NAD(P)-binding Rossmann-fold domains"/>
    <property type="match status" value="1"/>
</dbReference>
<dbReference type="Pfam" id="PF05368">
    <property type="entry name" value="NmrA"/>
    <property type="match status" value="1"/>
</dbReference>
<proteinExistence type="inferred from homology"/>
<dbReference type="OrthoDB" id="3358371at2759"/>
<dbReference type="CDD" id="cd05251">
    <property type="entry name" value="NmrA_like_SDR_a"/>
    <property type="match status" value="1"/>
</dbReference>
<reference evidence="4" key="1">
    <citation type="journal article" date="2020" name="Stud. Mycol.">
        <title>101 Dothideomycetes genomes: a test case for predicting lifestyles and emergence of pathogens.</title>
        <authorList>
            <person name="Haridas S."/>
            <person name="Albert R."/>
            <person name="Binder M."/>
            <person name="Bloem J."/>
            <person name="Labutti K."/>
            <person name="Salamov A."/>
            <person name="Andreopoulos B."/>
            <person name="Baker S."/>
            <person name="Barry K."/>
            <person name="Bills G."/>
            <person name="Bluhm B."/>
            <person name="Cannon C."/>
            <person name="Castanera R."/>
            <person name="Culley D."/>
            <person name="Daum C."/>
            <person name="Ezra D."/>
            <person name="Gonzalez J."/>
            <person name="Henrissat B."/>
            <person name="Kuo A."/>
            <person name="Liang C."/>
            <person name="Lipzen A."/>
            <person name="Lutzoni F."/>
            <person name="Magnuson J."/>
            <person name="Mondo S."/>
            <person name="Nolan M."/>
            <person name="Ohm R."/>
            <person name="Pangilinan J."/>
            <person name="Park H.-J."/>
            <person name="Ramirez L."/>
            <person name="Alfaro M."/>
            <person name="Sun H."/>
            <person name="Tritt A."/>
            <person name="Yoshinaga Y."/>
            <person name="Zwiers L.-H."/>
            <person name="Turgeon B."/>
            <person name="Goodwin S."/>
            <person name="Spatafora J."/>
            <person name="Crous P."/>
            <person name="Grigoriev I."/>
        </authorList>
    </citation>
    <scope>NUCLEOTIDE SEQUENCE</scope>
    <source>
        <strain evidence="4">CBS 133067</strain>
    </source>
</reference>
<dbReference type="AlphaFoldDB" id="A0A9P4IB43"/>
<dbReference type="InterPro" id="IPR008030">
    <property type="entry name" value="NmrA-like"/>
</dbReference>
<dbReference type="InterPro" id="IPR036291">
    <property type="entry name" value="NAD(P)-bd_dom_sf"/>
</dbReference>
<dbReference type="Gene3D" id="3.90.25.10">
    <property type="entry name" value="UDP-galactose 4-epimerase, domain 1"/>
    <property type="match status" value="1"/>
</dbReference>
<keyword evidence="2" id="KW-0521">NADP</keyword>
<evidence type="ECO:0000256" key="1">
    <source>
        <dbReference type="ARBA" id="ARBA00006328"/>
    </source>
</evidence>
<sequence length="331" mass="36658">MSKLIVVVGITGSQGGSVARTFLDLPGWRVRGITRNPSSAAAQDFAAKGAEIVKGELDDKASLVAAFTGANAIFAVTDFWAHFGNADNAAKAEAAGKTINEYAYDLEVVQGINMAEAAASPEVFKTLERFVFSSLAEVRKWTGGKYKWVWHFDSKAEIVNYIKEKLPELDARSSFVQIGHYMTNWKLFPAMAPQKQPDGSFLVQKPEAPECLIPWVATERDTGAFVKALVEMPAGKQIIGVSEYMTWPEWTKLWGRVLGVEAKFVQLPMDQFLSDVPEVLKRELYESFAFNAEFGWTGGDPDVLKPTDLPVKIPLTSVEDYIRSEDWSSIM</sequence>
<evidence type="ECO:0000313" key="4">
    <source>
        <dbReference type="EMBL" id="KAF2096457.1"/>
    </source>
</evidence>
<comment type="similarity">
    <text evidence="1">Belongs to the NmrA-type oxidoreductase family.</text>
</comment>